<evidence type="ECO:0000259" key="5">
    <source>
        <dbReference type="SMART" id="SM00306"/>
    </source>
</evidence>
<dbReference type="Gene3D" id="3.30.450.380">
    <property type="match status" value="1"/>
</dbReference>
<dbReference type="Pfam" id="PF14890">
    <property type="entry name" value="Intein_splicing"/>
    <property type="match status" value="1"/>
</dbReference>
<dbReference type="PANTHER" id="PTHR30486">
    <property type="entry name" value="TWITCHING MOTILITY PROTEIN PILT"/>
    <property type="match status" value="1"/>
</dbReference>
<dbReference type="SMART" id="SM00306">
    <property type="entry name" value="HintN"/>
    <property type="match status" value="1"/>
</dbReference>
<feature type="domain" description="Hint" evidence="4">
    <location>
        <begin position="607"/>
        <end position="656"/>
    </location>
</feature>
<dbReference type="InterPro" id="IPR050921">
    <property type="entry name" value="T4SS_GSP_E_ATPase"/>
</dbReference>
<evidence type="ECO:0000313" key="7">
    <source>
        <dbReference type="Proteomes" id="UP000003706"/>
    </source>
</evidence>
<dbReference type="RefSeq" id="WP_007044254.1">
    <property type="nucleotide sequence ID" value="NZ_AGJL01000016.1"/>
</dbReference>
<dbReference type="GO" id="GO:0016887">
    <property type="term" value="F:ATP hydrolysis activity"/>
    <property type="evidence" value="ECO:0007669"/>
    <property type="project" value="InterPro"/>
</dbReference>
<dbReference type="Gene3D" id="3.40.50.300">
    <property type="entry name" value="P-loop containing nucleotide triphosphate hydrolases"/>
    <property type="match status" value="2"/>
</dbReference>
<dbReference type="PRINTS" id="PR00379">
    <property type="entry name" value="INTEIN"/>
</dbReference>
<evidence type="ECO:0000256" key="1">
    <source>
        <dbReference type="ARBA" id="ARBA00006611"/>
    </source>
</evidence>
<dbReference type="PROSITE" id="PS50817">
    <property type="entry name" value="INTEIN_N_TER"/>
    <property type="match status" value="1"/>
</dbReference>
<dbReference type="InterPro" id="IPR006142">
    <property type="entry name" value="INTEIN"/>
</dbReference>
<dbReference type="Pfam" id="PF00437">
    <property type="entry name" value="T2SSE"/>
    <property type="match status" value="1"/>
</dbReference>
<keyword evidence="2" id="KW-0068">Autocatalytic cleavage</keyword>
<dbReference type="OrthoDB" id="33500at2157"/>
<gene>
    <name evidence="6" type="ORF">MetfoDRAFT_0815</name>
</gene>
<keyword evidence="3" id="KW-0651">Protein splicing</keyword>
<proteinExistence type="inferred from homology"/>
<dbReference type="InterPro" id="IPR006141">
    <property type="entry name" value="Intein_N"/>
</dbReference>
<dbReference type="STRING" id="647171.MetfoDRAFT_0815"/>
<reference evidence="6 7" key="1">
    <citation type="submission" date="2011-09" db="EMBL/GenBank/DDBJ databases">
        <title>The draft genome of Methanotorris formicicus Mc-S-70.</title>
        <authorList>
            <consortium name="US DOE Joint Genome Institute (JGI-PGF)"/>
            <person name="Lucas S."/>
            <person name="Han J."/>
            <person name="Lapidus A."/>
            <person name="Cheng J.-F."/>
            <person name="Goodwin L."/>
            <person name="Pitluck S."/>
            <person name="Peters L."/>
            <person name="Land M.L."/>
            <person name="Hauser L."/>
            <person name="Sieprawska-Lupa M."/>
            <person name="Takai K."/>
            <person name="Miyazaki J."/>
            <person name="Whitman W."/>
            <person name="Woyke T.J."/>
        </authorList>
    </citation>
    <scope>NUCLEOTIDE SEQUENCE [LARGE SCALE GENOMIC DNA]</scope>
    <source>
        <strain evidence="6 7">Mc-S-70</strain>
    </source>
</reference>
<evidence type="ECO:0000313" key="6">
    <source>
        <dbReference type="EMBL" id="EHP87226.1"/>
    </source>
</evidence>
<dbReference type="PANTHER" id="PTHR30486:SF15">
    <property type="entry name" value="TYPE II_IV SECRETION SYSTEM ATPASE"/>
    <property type="match status" value="1"/>
</dbReference>
<comment type="similarity">
    <text evidence="1">Belongs to the GSP E family.</text>
</comment>
<dbReference type="AlphaFoldDB" id="H1KYE2"/>
<accession>H1KYE2</accession>
<dbReference type="PROSITE" id="PS50818">
    <property type="entry name" value="INTEIN_C_TER"/>
    <property type="match status" value="1"/>
</dbReference>
<evidence type="ECO:0000256" key="2">
    <source>
        <dbReference type="ARBA" id="ARBA00022813"/>
    </source>
</evidence>
<organism evidence="6 7">
    <name type="scientific">Methanotorris formicicus Mc-S-70</name>
    <dbReference type="NCBI Taxonomy" id="647171"/>
    <lineage>
        <taxon>Archaea</taxon>
        <taxon>Methanobacteriati</taxon>
        <taxon>Methanobacteriota</taxon>
        <taxon>Methanomada group</taxon>
        <taxon>Methanococci</taxon>
        <taxon>Methanococcales</taxon>
        <taxon>Methanocaldococcaceae</taxon>
        <taxon>Methanotorris</taxon>
    </lineage>
</organism>
<dbReference type="GO" id="GO:0016539">
    <property type="term" value="P:intein-mediated protein splicing"/>
    <property type="evidence" value="ECO:0007669"/>
    <property type="project" value="InterPro"/>
</dbReference>
<dbReference type="SMART" id="SM00305">
    <property type="entry name" value="HintC"/>
    <property type="match status" value="1"/>
</dbReference>
<feature type="domain" description="Hint" evidence="5">
    <location>
        <begin position="387"/>
        <end position="506"/>
    </location>
</feature>
<dbReference type="SUPFAM" id="SSF51294">
    <property type="entry name" value="Hedgehog/intein (Hint) domain"/>
    <property type="match status" value="1"/>
</dbReference>
<dbReference type="CDD" id="cd00081">
    <property type="entry name" value="Hint"/>
    <property type="match status" value="1"/>
</dbReference>
<dbReference type="InterPro" id="IPR001482">
    <property type="entry name" value="T2SS/T4SS_dom"/>
</dbReference>
<sequence length="798" mass="91747">MGLLDRIQEKSTKKIIIEPELKKEKKEIIEEIKPRVVKPKVPVKIDIPKDTSEITLDSYKVTIENIKIDVSIKKRGSMIYYEVPEINKMKQALSRLTEDQIRMIKSNISEGYYTQFNQIHGYLTTFAERHGIEFDGKDLDYMAKYFYLSIGRLGFLEIPLNDPQLEEVMVNGWNLPVFVFHRKYQMCESNIILDKGELTRIIENIAYLANRSIDARSPMLDAFLPDGSRVNATTHDVTLNGATLTIRKFTKDPLTITDLIKFGTFDLETAAFLWQAVEGYFGAKPANTLIAGGTGSGKTTTLNVLSMFAMYTDRIITIEDTPELQIPHKHVIRMITRPPRPGVPGYEITMDDLIKNALRMRPDRILVGEVRGKEAHSLLVAMNTGHDGALHYDANIMPNSKIEKIGEFCEAFFDKNVEVYKNHEYVDISDEKITIKSLNKSSLKCEEKRILRVWRTKYNNYLYKIKTEDGREIVATNDHPFYILDGIIYEKNAESLKCGDFIAVPTNSTDELERFENTGKLLKDIRKHLNISSSELEEITGIDTEIIEEYEHSNIISKDDLKMIIENIKDKYLKKLKSNYHNKSKKLNERLDSLVVSRKLNHLLALCNDITWKKIASIEKVKYDGYVYDLTVEDNHTYMAGNDGMFYVSNCSGTLHANSADEAILRLTNPPMNVPKIMLSSLNFIINQQRIRRNRKTVRRILGIVEIVKGDGEHISKTTLFEYNGISDSLTKKGICMWEEDVCEIAGITRDELIDDRINRKKVLKYMIDNNIHKLEDVAPIIMTYQEDPEKLLRSLHL</sequence>
<dbReference type="InterPro" id="IPR030934">
    <property type="entry name" value="Intein_C"/>
</dbReference>
<keyword evidence="7" id="KW-1185">Reference proteome</keyword>
<evidence type="ECO:0000256" key="3">
    <source>
        <dbReference type="ARBA" id="ARBA00023000"/>
    </source>
</evidence>
<dbReference type="NCBIfam" id="TIGR01443">
    <property type="entry name" value="intein_Cterm"/>
    <property type="match status" value="1"/>
</dbReference>
<name>H1KYE2_9EURY</name>
<dbReference type="NCBIfam" id="TIGR01445">
    <property type="entry name" value="intein_Nterm"/>
    <property type="match status" value="1"/>
</dbReference>
<dbReference type="InterPro" id="IPR027417">
    <property type="entry name" value="P-loop_NTPase"/>
</dbReference>
<protein>
    <submittedName>
        <fullName evidence="6">Type II secretion system protein E</fullName>
    </submittedName>
</protein>
<dbReference type="Gene3D" id="2.170.16.10">
    <property type="entry name" value="Hedgehog/Intein (Hint) domain"/>
    <property type="match status" value="1"/>
</dbReference>
<dbReference type="EMBL" id="AGJL01000016">
    <property type="protein sequence ID" value="EHP87226.1"/>
    <property type="molecule type" value="Genomic_DNA"/>
</dbReference>
<dbReference type="InterPro" id="IPR003586">
    <property type="entry name" value="Hint_dom_C"/>
</dbReference>
<dbReference type="SUPFAM" id="SSF52540">
    <property type="entry name" value="P-loop containing nucleoside triphosphate hydrolases"/>
    <property type="match status" value="1"/>
</dbReference>
<dbReference type="PATRIC" id="fig|647171.4.peg.807"/>
<dbReference type="InterPro" id="IPR036844">
    <property type="entry name" value="Hint_dom_sf"/>
</dbReference>
<dbReference type="Proteomes" id="UP000003706">
    <property type="component" value="Unassembled WGS sequence"/>
</dbReference>
<evidence type="ECO:0000259" key="4">
    <source>
        <dbReference type="SMART" id="SM00305"/>
    </source>
</evidence>
<dbReference type="InterPro" id="IPR003587">
    <property type="entry name" value="Hint_dom_N"/>
</dbReference>
<comment type="caution">
    <text evidence="6">The sequence shown here is derived from an EMBL/GenBank/DDBJ whole genome shotgun (WGS) entry which is preliminary data.</text>
</comment>